<reference evidence="1 2" key="2">
    <citation type="submission" date="2010-03" db="EMBL/GenBank/DDBJ databases">
        <authorList>
            <person name="Pajon A."/>
        </authorList>
    </citation>
    <scope>NUCLEOTIDE SEQUENCE [LARGE SCALE GENOMIC DNA]</scope>
    <source>
        <strain evidence="1 2">GD/7</strain>
    </source>
</reference>
<dbReference type="AlphaFoldDB" id="D4J984"/>
<dbReference type="HOGENOM" id="CLU_2013891_0_0_9"/>
<dbReference type="KEGG" id="cct:CC1_22160"/>
<evidence type="ECO:0000313" key="2">
    <source>
        <dbReference type="Proteomes" id="UP000008798"/>
    </source>
</evidence>
<dbReference type="Proteomes" id="UP000008798">
    <property type="component" value="Chromosome"/>
</dbReference>
<protein>
    <submittedName>
        <fullName evidence="1">Uncharacterized protein</fullName>
    </submittedName>
</protein>
<organism evidence="1 2">
    <name type="scientific">Coprococcus catus GD/7</name>
    <dbReference type="NCBI Taxonomy" id="717962"/>
    <lineage>
        <taxon>Bacteria</taxon>
        <taxon>Bacillati</taxon>
        <taxon>Bacillota</taxon>
        <taxon>Clostridia</taxon>
        <taxon>Lachnospirales</taxon>
        <taxon>Lachnospiraceae</taxon>
        <taxon>Coprococcus</taxon>
    </lineage>
</organism>
<dbReference type="RefSeq" id="WP_015514473.1">
    <property type="nucleotide sequence ID" value="NC_021009.1"/>
</dbReference>
<proteinExistence type="predicted"/>
<evidence type="ECO:0000313" key="1">
    <source>
        <dbReference type="EMBL" id="CBK80905.1"/>
    </source>
</evidence>
<dbReference type="PATRIC" id="fig|717962.3.peg.2124"/>
<sequence length="122" mass="14380">MQRLTLDEYLAFNGVFSPISDYTLDKCRFPHGLSERQKKALERDVLKHAAEYQEKRNAAIKEYERLVSIGEIEPKDRIQVLIERAKYGHPDNMSTQAARRVCKKRGIDWENYTDWNSYIKVS</sequence>
<dbReference type="EMBL" id="FP929038">
    <property type="protein sequence ID" value="CBK80905.1"/>
    <property type="molecule type" value="Genomic_DNA"/>
</dbReference>
<accession>D4J984</accession>
<name>D4J984_9FIRM</name>
<dbReference type="STRING" id="717962.CC1_22160"/>
<gene>
    <name evidence="1" type="ORF">CC1_22160</name>
</gene>
<reference evidence="1 2" key="1">
    <citation type="submission" date="2010-03" db="EMBL/GenBank/DDBJ databases">
        <title>The genome sequence of Coprococcus catus GD/7.</title>
        <authorList>
            <consortium name="metaHIT consortium -- http://www.metahit.eu/"/>
            <person name="Pajon A."/>
            <person name="Turner K."/>
            <person name="Parkhill J."/>
            <person name="Duncan S."/>
            <person name="Flint H."/>
        </authorList>
    </citation>
    <scope>NUCLEOTIDE SEQUENCE [LARGE SCALE GENOMIC DNA]</scope>
    <source>
        <strain evidence="1 2">GD/7</strain>
    </source>
</reference>